<evidence type="ECO:0000256" key="8">
    <source>
        <dbReference type="SAM" id="Phobius"/>
    </source>
</evidence>
<feature type="transmembrane region" description="Helical" evidence="8">
    <location>
        <begin position="347"/>
        <end position="366"/>
    </location>
</feature>
<dbReference type="InterPro" id="IPR023408">
    <property type="entry name" value="MscS_beta-dom_sf"/>
</dbReference>
<dbReference type="AlphaFoldDB" id="A0A931HAP5"/>
<dbReference type="Pfam" id="PF00924">
    <property type="entry name" value="MS_channel_2nd"/>
    <property type="match status" value="1"/>
</dbReference>
<comment type="subcellular location">
    <subcellularLocation>
        <location evidence="1">Cell membrane</location>
        <topology evidence="1">Multi-pass membrane protein</topology>
    </subcellularLocation>
</comment>
<dbReference type="Pfam" id="PF21082">
    <property type="entry name" value="MS_channel_3rd"/>
    <property type="match status" value="1"/>
</dbReference>
<comment type="similarity">
    <text evidence="2">Belongs to the MscS (TC 1.A.23) family.</text>
</comment>
<name>A0A931HAP5_9SPHN</name>
<dbReference type="SUPFAM" id="SSF82861">
    <property type="entry name" value="Mechanosensitive channel protein MscS (YggB), transmembrane region"/>
    <property type="match status" value="1"/>
</dbReference>
<accession>A0A931HAP5</accession>
<evidence type="ECO:0000256" key="7">
    <source>
        <dbReference type="SAM" id="MobiDB-lite"/>
    </source>
</evidence>
<feature type="compositionally biased region" description="Basic and acidic residues" evidence="7">
    <location>
        <begin position="153"/>
        <end position="164"/>
    </location>
</feature>
<comment type="caution">
    <text evidence="11">The sequence shown here is derived from an EMBL/GenBank/DDBJ whole genome shotgun (WGS) entry which is preliminary data.</text>
</comment>
<evidence type="ECO:0000256" key="5">
    <source>
        <dbReference type="ARBA" id="ARBA00022989"/>
    </source>
</evidence>
<keyword evidence="12" id="KW-1185">Reference proteome</keyword>
<protein>
    <submittedName>
        <fullName evidence="11">Mechanosensitive ion channel</fullName>
    </submittedName>
</protein>
<feature type="transmembrane region" description="Helical" evidence="8">
    <location>
        <begin position="224"/>
        <end position="249"/>
    </location>
</feature>
<evidence type="ECO:0000256" key="3">
    <source>
        <dbReference type="ARBA" id="ARBA00022475"/>
    </source>
</evidence>
<dbReference type="SUPFAM" id="SSF50182">
    <property type="entry name" value="Sm-like ribonucleoproteins"/>
    <property type="match status" value="1"/>
</dbReference>
<feature type="region of interest" description="Disordered" evidence="7">
    <location>
        <begin position="140"/>
        <end position="173"/>
    </location>
</feature>
<dbReference type="InterPro" id="IPR011014">
    <property type="entry name" value="MscS_channel_TM-2"/>
</dbReference>
<dbReference type="InterPro" id="IPR049278">
    <property type="entry name" value="MS_channel_C"/>
</dbReference>
<feature type="region of interest" description="Disordered" evidence="7">
    <location>
        <begin position="45"/>
        <end position="70"/>
    </location>
</feature>
<dbReference type="Gene3D" id="2.30.30.60">
    <property type="match status" value="1"/>
</dbReference>
<dbReference type="GO" id="GO:0005886">
    <property type="term" value="C:plasma membrane"/>
    <property type="evidence" value="ECO:0007669"/>
    <property type="project" value="UniProtKB-SubCell"/>
</dbReference>
<sequence length="580" mass="61650">MFDKPRPKTCTHALATWLTILCGVLWVGCALVPLDPAHAAASASAVPGSETEAAEQEAAPSDPYGRETPRGVVSGLVNALAAGNYGEAAAYFEASVQPQGSAGDDSSSDVDEAARGEIARQLQQALDAGGSLESYAVLSSDPAGTLDDGLPPDAERVGKLRGSEGAEPTPILLTRGTGKDGARIWRISRETSDAVAAQLAESGTATGAARDNGPEIAGASIQDWLTLFGLGLAIYLAFQLATSALLFLIGRMLDKGRDHPAFRFAKAAMPPLSLFVAIVVFQVWADSLPVSIVARQLVLRYISLVALAALTWFLLRLVDALGALVITRMEQRGQRQVVSVVTLLRRAAKLLLLFAALVAFLDTFGIDVTTGIAALGIGGIALALGAQKTVENLVGSVSLVADKPFQVGDFCKVGDVIGTIEDIGIRSTRVRTLTRTLVTIPNGDLSQRQIENYALRDRFLFNPVIGVEYGIGSAKLLEAVERIEGVLSDHERIAKPGFRARFVSFGASSLDIEIFSYIEAADYDESLVIQQDLLLLIFARLEEAGIGIAFPTRTLHLVREKADREQGERLMVAQQDTGQG</sequence>
<keyword evidence="4 8" id="KW-0812">Transmembrane</keyword>
<evidence type="ECO:0000313" key="12">
    <source>
        <dbReference type="Proteomes" id="UP000617634"/>
    </source>
</evidence>
<dbReference type="Proteomes" id="UP000617634">
    <property type="component" value="Unassembled WGS sequence"/>
</dbReference>
<feature type="transmembrane region" description="Helical" evidence="8">
    <location>
        <begin position="261"/>
        <end position="281"/>
    </location>
</feature>
<keyword evidence="3" id="KW-1003">Cell membrane</keyword>
<dbReference type="SUPFAM" id="SSF82689">
    <property type="entry name" value="Mechanosensitive channel protein MscS (YggB), C-terminal domain"/>
    <property type="match status" value="1"/>
</dbReference>
<feature type="transmembrane region" description="Helical" evidence="8">
    <location>
        <begin position="301"/>
        <end position="326"/>
    </location>
</feature>
<feature type="domain" description="Mechanosensitive ion channel MscS" evidence="9">
    <location>
        <begin position="389"/>
        <end position="453"/>
    </location>
</feature>
<dbReference type="InterPro" id="IPR006685">
    <property type="entry name" value="MscS_channel_2nd"/>
</dbReference>
<proteinExistence type="inferred from homology"/>
<dbReference type="Gene3D" id="1.10.287.1260">
    <property type="match status" value="1"/>
</dbReference>
<reference evidence="11" key="1">
    <citation type="submission" date="2020-11" db="EMBL/GenBank/DDBJ databases">
        <title>Novosphingobium aureum sp. nov., a marine bacterium isolated from sediment of a salt flat.</title>
        <authorList>
            <person name="Yoo Y."/>
            <person name="Kim J.-J."/>
        </authorList>
    </citation>
    <scope>NUCLEOTIDE SEQUENCE</scope>
    <source>
        <strain evidence="11">YJ-S2-02</strain>
    </source>
</reference>
<evidence type="ECO:0000256" key="1">
    <source>
        <dbReference type="ARBA" id="ARBA00004651"/>
    </source>
</evidence>
<evidence type="ECO:0000259" key="9">
    <source>
        <dbReference type="Pfam" id="PF00924"/>
    </source>
</evidence>
<organism evidence="11 12">
    <name type="scientific">Novosphingobium aureum</name>
    <dbReference type="NCBI Taxonomy" id="2792964"/>
    <lineage>
        <taxon>Bacteria</taxon>
        <taxon>Pseudomonadati</taxon>
        <taxon>Pseudomonadota</taxon>
        <taxon>Alphaproteobacteria</taxon>
        <taxon>Sphingomonadales</taxon>
        <taxon>Sphingomonadaceae</taxon>
        <taxon>Novosphingobium</taxon>
    </lineage>
</organism>
<dbReference type="PANTHER" id="PTHR30566:SF5">
    <property type="entry name" value="MECHANOSENSITIVE ION CHANNEL PROTEIN 1, MITOCHONDRIAL-RELATED"/>
    <property type="match status" value="1"/>
</dbReference>
<evidence type="ECO:0000259" key="10">
    <source>
        <dbReference type="Pfam" id="PF21082"/>
    </source>
</evidence>
<dbReference type="Gene3D" id="3.30.70.100">
    <property type="match status" value="1"/>
</dbReference>
<evidence type="ECO:0000313" key="11">
    <source>
        <dbReference type="EMBL" id="MBH0112500.1"/>
    </source>
</evidence>
<dbReference type="InterPro" id="IPR011066">
    <property type="entry name" value="MscS_channel_C_sf"/>
</dbReference>
<dbReference type="PANTHER" id="PTHR30566">
    <property type="entry name" value="YNAI-RELATED MECHANOSENSITIVE ION CHANNEL"/>
    <property type="match status" value="1"/>
</dbReference>
<dbReference type="GO" id="GO:0008381">
    <property type="term" value="F:mechanosensitive monoatomic ion channel activity"/>
    <property type="evidence" value="ECO:0007669"/>
    <property type="project" value="UniProtKB-ARBA"/>
</dbReference>
<dbReference type="PROSITE" id="PS51257">
    <property type="entry name" value="PROKAR_LIPOPROTEIN"/>
    <property type="match status" value="1"/>
</dbReference>
<evidence type="ECO:0000256" key="2">
    <source>
        <dbReference type="ARBA" id="ARBA00008017"/>
    </source>
</evidence>
<dbReference type="EMBL" id="JADZGI010000001">
    <property type="protein sequence ID" value="MBH0112500.1"/>
    <property type="molecule type" value="Genomic_DNA"/>
</dbReference>
<dbReference type="InterPro" id="IPR010920">
    <property type="entry name" value="LSM_dom_sf"/>
</dbReference>
<gene>
    <name evidence="11" type="ORF">I5E68_05985</name>
</gene>
<evidence type="ECO:0000256" key="6">
    <source>
        <dbReference type="ARBA" id="ARBA00023136"/>
    </source>
</evidence>
<keyword evidence="6 8" id="KW-0472">Membrane</keyword>
<dbReference type="RefSeq" id="WP_197162039.1">
    <property type="nucleotide sequence ID" value="NZ_JADZGI010000001.1"/>
</dbReference>
<feature type="domain" description="Mechanosensitive ion channel MscS C-terminal" evidence="10">
    <location>
        <begin position="464"/>
        <end position="548"/>
    </location>
</feature>
<evidence type="ECO:0000256" key="4">
    <source>
        <dbReference type="ARBA" id="ARBA00022692"/>
    </source>
</evidence>
<keyword evidence="5 8" id="KW-1133">Transmembrane helix</keyword>